<dbReference type="Pfam" id="PF18929">
    <property type="entry name" value="DUF5678"/>
    <property type="match status" value="1"/>
</dbReference>
<dbReference type="InterPro" id="IPR043734">
    <property type="entry name" value="DUF5678"/>
</dbReference>
<protein>
    <recommendedName>
        <fullName evidence="1">DUF5678 domain-containing protein</fullName>
    </recommendedName>
</protein>
<accession>A0A2M8L651</accession>
<dbReference type="EMBL" id="PFEL01000015">
    <property type="protein sequence ID" value="PJE69320.1"/>
    <property type="molecule type" value="Genomic_DNA"/>
</dbReference>
<gene>
    <name evidence="2" type="ORF">COU96_00360</name>
</gene>
<organism evidence="2 3">
    <name type="scientific">Candidatus Shapirobacteria bacterium CG10_big_fil_rev_8_21_14_0_10_38_14</name>
    <dbReference type="NCBI Taxonomy" id="1974483"/>
    <lineage>
        <taxon>Bacteria</taxon>
        <taxon>Candidatus Shapironibacteriota</taxon>
    </lineage>
</organism>
<sequence>MKSISFISIYQKYAGKWVALSPDEKKVVGVGRFAKIALLAAKKKSEKKPILFKVPSLSISWVGNG</sequence>
<reference evidence="3" key="1">
    <citation type="submission" date="2017-09" db="EMBL/GenBank/DDBJ databases">
        <title>Depth-based differentiation of microbial function through sediment-hosted aquifers and enrichment of novel symbionts in the deep terrestrial subsurface.</title>
        <authorList>
            <person name="Probst A.J."/>
            <person name="Ladd B."/>
            <person name="Jarett J.K."/>
            <person name="Geller-Mcgrath D.E."/>
            <person name="Sieber C.M.K."/>
            <person name="Emerson J.B."/>
            <person name="Anantharaman K."/>
            <person name="Thomas B.C."/>
            <person name="Malmstrom R."/>
            <person name="Stieglmeier M."/>
            <person name="Klingl A."/>
            <person name="Woyke T."/>
            <person name="Ryan C.M."/>
            <person name="Banfield J.F."/>
        </authorList>
    </citation>
    <scope>NUCLEOTIDE SEQUENCE [LARGE SCALE GENOMIC DNA]</scope>
</reference>
<evidence type="ECO:0000313" key="3">
    <source>
        <dbReference type="Proteomes" id="UP000229500"/>
    </source>
</evidence>
<name>A0A2M8L651_9BACT</name>
<feature type="domain" description="DUF5678" evidence="1">
    <location>
        <begin position="11"/>
        <end position="55"/>
    </location>
</feature>
<comment type="caution">
    <text evidence="2">The sequence shown here is derived from an EMBL/GenBank/DDBJ whole genome shotgun (WGS) entry which is preliminary data.</text>
</comment>
<proteinExistence type="predicted"/>
<dbReference type="Proteomes" id="UP000229500">
    <property type="component" value="Unassembled WGS sequence"/>
</dbReference>
<dbReference type="AlphaFoldDB" id="A0A2M8L651"/>
<evidence type="ECO:0000259" key="1">
    <source>
        <dbReference type="Pfam" id="PF18929"/>
    </source>
</evidence>
<evidence type="ECO:0000313" key="2">
    <source>
        <dbReference type="EMBL" id="PJE69320.1"/>
    </source>
</evidence>